<dbReference type="VEuPathDB" id="FungiDB:HZS61_017044"/>
<protein>
    <recommendedName>
        <fullName evidence="1">Protein kinase domain-containing protein</fullName>
    </recommendedName>
</protein>
<dbReference type="Gene3D" id="1.10.510.10">
    <property type="entry name" value="Transferase(Phosphotransferase) domain 1"/>
    <property type="match status" value="2"/>
</dbReference>
<name>A0A420S8N1_FUSOX</name>
<proteinExistence type="predicted"/>
<evidence type="ECO:0000313" key="2">
    <source>
        <dbReference type="EMBL" id="RKL25653.1"/>
    </source>
</evidence>
<feature type="domain" description="Protein kinase" evidence="1">
    <location>
        <begin position="1"/>
        <end position="193"/>
    </location>
</feature>
<dbReference type="VEuPathDB" id="FungiDB:FOXG_08997"/>
<dbReference type="GO" id="GO:0004672">
    <property type="term" value="F:protein kinase activity"/>
    <property type="evidence" value="ECO:0007669"/>
    <property type="project" value="InterPro"/>
</dbReference>
<dbReference type="VEuPathDB" id="FungiDB:FOZG_12243"/>
<comment type="caution">
    <text evidence="2">The sequence shown here is derived from an EMBL/GenBank/DDBJ whole genome shotgun (WGS) entry which is preliminary data.</text>
</comment>
<dbReference type="VEuPathDB" id="FungiDB:FOMG_07761"/>
<gene>
    <name evidence="2" type="ORF">BFJ68_g284</name>
</gene>
<evidence type="ECO:0000259" key="1">
    <source>
        <dbReference type="PROSITE" id="PS50011"/>
    </source>
</evidence>
<evidence type="ECO:0000313" key="3">
    <source>
        <dbReference type="Proteomes" id="UP000285860"/>
    </source>
</evidence>
<dbReference type="SUPFAM" id="SSF56112">
    <property type="entry name" value="Protein kinase-like (PK-like)"/>
    <property type="match status" value="1"/>
</dbReference>
<organism evidence="2 3">
    <name type="scientific">Fusarium oxysporum</name>
    <name type="common">Fusarium vascular wilt</name>
    <dbReference type="NCBI Taxonomy" id="5507"/>
    <lineage>
        <taxon>Eukaryota</taxon>
        <taxon>Fungi</taxon>
        <taxon>Dikarya</taxon>
        <taxon>Ascomycota</taxon>
        <taxon>Pezizomycotina</taxon>
        <taxon>Sordariomycetes</taxon>
        <taxon>Hypocreomycetidae</taxon>
        <taxon>Hypocreales</taxon>
        <taxon>Nectriaceae</taxon>
        <taxon>Fusarium</taxon>
        <taxon>Fusarium oxysporum species complex</taxon>
    </lineage>
</organism>
<dbReference type="EMBL" id="MRCY01000001">
    <property type="protein sequence ID" value="RKL25653.1"/>
    <property type="molecule type" value="Genomic_DNA"/>
</dbReference>
<sequence>MLPLGMSLRSLQELQQGNVFQETLVTSALDQTLLGFNYLHDADVIHTARKFIDETVIHVSQYMLGGAGSLTICDPGQARIGKVHGGIAMPPPYRAPEVILGMTWGNSLDVSRVGLLGRRWMFFSGFDKTRKYWDAEGRWHGLVPLPSEGELKSLDTNLSGEDRDNFLDLLACVLTWLPEDWLNSPEAYFHPWLRGEGGVER</sequence>
<dbReference type="GO" id="GO:0005524">
    <property type="term" value="F:ATP binding"/>
    <property type="evidence" value="ECO:0007669"/>
    <property type="project" value="InterPro"/>
</dbReference>
<dbReference type="InterPro" id="IPR011009">
    <property type="entry name" value="Kinase-like_dom_sf"/>
</dbReference>
<dbReference type="Proteomes" id="UP000285860">
    <property type="component" value="Unassembled WGS sequence"/>
</dbReference>
<dbReference type="AlphaFoldDB" id="A0A420S8N1"/>
<accession>A0A420S8N1</accession>
<dbReference type="InterPro" id="IPR000719">
    <property type="entry name" value="Prot_kinase_dom"/>
</dbReference>
<dbReference type="PROSITE" id="PS50011">
    <property type="entry name" value="PROTEIN_KINASE_DOM"/>
    <property type="match status" value="1"/>
</dbReference>
<reference evidence="2 3" key="1">
    <citation type="journal article" date="2018" name="Sci. Rep.">
        <title>Characterisation of pathogen-specific regions and novel effector candidates in Fusarium oxysporum f. sp. cepae.</title>
        <authorList>
            <person name="Armitage A.D."/>
            <person name="Taylor A."/>
            <person name="Sobczyk M.K."/>
            <person name="Baxter L."/>
            <person name="Greenfield B.P."/>
            <person name="Bates H.J."/>
            <person name="Wilson F."/>
            <person name="Jackson A.C."/>
            <person name="Ott S."/>
            <person name="Harrison R.J."/>
            <person name="Clarkson J.P."/>
        </authorList>
    </citation>
    <scope>NUCLEOTIDE SEQUENCE [LARGE SCALE GENOMIC DNA]</scope>
    <source>
        <strain evidence="2 3">Fo_A28</strain>
    </source>
</reference>